<sequence length="108" mass="11981">MTSLGEYQFMDSVMTNFTIKAILASHLKAEAVEVSYSYLLSLVGGISCILGSRRRRLNYRGKSREQLAAGCLVEYGIDGEYETEKAKTTPYAVAVDKDLIGPAFRVYL</sequence>
<accession>A0A1B7NA36</accession>
<gene>
    <name evidence="1" type="ORF">K503DRAFT_854477</name>
</gene>
<protein>
    <submittedName>
        <fullName evidence="1">Uncharacterized protein</fullName>
    </submittedName>
</protein>
<dbReference type="InParanoid" id="A0A1B7NA36"/>
<dbReference type="Proteomes" id="UP000092154">
    <property type="component" value="Unassembled WGS sequence"/>
</dbReference>
<reference evidence="1 2" key="1">
    <citation type="submission" date="2016-06" db="EMBL/GenBank/DDBJ databases">
        <title>Comparative genomics of the ectomycorrhizal sister species Rhizopogon vinicolor and Rhizopogon vesiculosus (Basidiomycota: Boletales) reveals a divergence of the mating type B locus.</title>
        <authorList>
            <consortium name="DOE Joint Genome Institute"/>
            <person name="Mujic A.B."/>
            <person name="Kuo A."/>
            <person name="Tritt A."/>
            <person name="Lipzen A."/>
            <person name="Chen C."/>
            <person name="Johnson J."/>
            <person name="Sharma A."/>
            <person name="Barry K."/>
            <person name="Grigoriev I.V."/>
            <person name="Spatafora J.W."/>
        </authorList>
    </citation>
    <scope>NUCLEOTIDE SEQUENCE [LARGE SCALE GENOMIC DNA]</scope>
    <source>
        <strain evidence="1 2">AM-OR11-026</strain>
    </source>
</reference>
<evidence type="ECO:0000313" key="1">
    <source>
        <dbReference type="EMBL" id="OAX41720.1"/>
    </source>
</evidence>
<dbReference type="EMBL" id="KV448173">
    <property type="protein sequence ID" value="OAX41720.1"/>
    <property type="molecule type" value="Genomic_DNA"/>
</dbReference>
<proteinExistence type="predicted"/>
<keyword evidence="2" id="KW-1185">Reference proteome</keyword>
<dbReference type="OrthoDB" id="10499471at2759"/>
<dbReference type="AlphaFoldDB" id="A0A1B7NA36"/>
<organism evidence="1 2">
    <name type="scientific">Rhizopogon vinicolor AM-OR11-026</name>
    <dbReference type="NCBI Taxonomy" id="1314800"/>
    <lineage>
        <taxon>Eukaryota</taxon>
        <taxon>Fungi</taxon>
        <taxon>Dikarya</taxon>
        <taxon>Basidiomycota</taxon>
        <taxon>Agaricomycotina</taxon>
        <taxon>Agaricomycetes</taxon>
        <taxon>Agaricomycetidae</taxon>
        <taxon>Boletales</taxon>
        <taxon>Suillineae</taxon>
        <taxon>Rhizopogonaceae</taxon>
        <taxon>Rhizopogon</taxon>
    </lineage>
</organism>
<name>A0A1B7NA36_9AGAM</name>
<evidence type="ECO:0000313" key="2">
    <source>
        <dbReference type="Proteomes" id="UP000092154"/>
    </source>
</evidence>